<dbReference type="AlphaFoldDB" id="A0A1M2W5K5"/>
<comment type="caution">
    <text evidence="2">The sequence shown here is derived from an EMBL/GenBank/DDBJ whole genome shotgun (WGS) entry which is preliminary data.</text>
</comment>
<dbReference type="EMBL" id="MNAD01000194">
    <property type="protein sequence ID" value="OJT15141.1"/>
    <property type="molecule type" value="Genomic_DNA"/>
</dbReference>
<feature type="compositionally biased region" description="Acidic residues" evidence="1">
    <location>
        <begin position="35"/>
        <end position="57"/>
    </location>
</feature>
<sequence length="57" mass="6185">MAAQAQEYADAEDVQDAVESHTGTDNKAGPHATVDDNEDFNTRLDEEEDTSGEEEAD</sequence>
<protein>
    <submittedName>
        <fullName evidence="2">Uncharacterized protein</fullName>
    </submittedName>
</protein>
<evidence type="ECO:0000313" key="2">
    <source>
        <dbReference type="EMBL" id="OJT15141.1"/>
    </source>
</evidence>
<feature type="region of interest" description="Disordered" evidence="1">
    <location>
        <begin position="1"/>
        <end position="57"/>
    </location>
</feature>
<evidence type="ECO:0000256" key="1">
    <source>
        <dbReference type="SAM" id="MobiDB-lite"/>
    </source>
</evidence>
<reference evidence="2 3" key="1">
    <citation type="submission" date="2016-10" db="EMBL/GenBank/DDBJ databases">
        <title>Genome sequence of the basidiomycete white-rot fungus Trametes pubescens.</title>
        <authorList>
            <person name="Makela M.R."/>
            <person name="Granchi Z."/>
            <person name="Peng M."/>
            <person name="De Vries R.P."/>
            <person name="Grigoriev I."/>
            <person name="Riley R."/>
            <person name="Hilden K."/>
        </authorList>
    </citation>
    <scope>NUCLEOTIDE SEQUENCE [LARGE SCALE GENOMIC DNA]</scope>
    <source>
        <strain evidence="2 3">FBCC735</strain>
    </source>
</reference>
<keyword evidence="3" id="KW-1185">Reference proteome</keyword>
<evidence type="ECO:0000313" key="3">
    <source>
        <dbReference type="Proteomes" id="UP000184267"/>
    </source>
</evidence>
<organism evidence="2 3">
    <name type="scientific">Trametes pubescens</name>
    <name type="common">White-rot fungus</name>
    <dbReference type="NCBI Taxonomy" id="154538"/>
    <lineage>
        <taxon>Eukaryota</taxon>
        <taxon>Fungi</taxon>
        <taxon>Dikarya</taxon>
        <taxon>Basidiomycota</taxon>
        <taxon>Agaricomycotina</taxon>
        <taxon>Agaricomycetes</taxon>
        <taxon>Polyporales</taxon>
        <taxon>Polyporaceae</taxon>
        <taxon>Trametes</taxon>
    </lineage>
</organism>
<accession>A0A1M2W5K5</accession>
<proteinExistence type="predicted"/>
<name>A0A1M2W5K5_TRAPU</name>
<gene>
    <name evidence="2" type="ORF">TRAPUB_8313</name>
</gene>
<dbReference type="Proteomes" id="UP000184267">
    <property type="component" value="Unassembled WGS sequence"/>
</dbReference>